<dbReference type="GO" id="GO:0005886">
    <property type="term" value="C:plasma membrane"/>
    <property type="evidence" value="ECO:0007669"/>
    <property type="project" value="TreeGrafter"/>
</dbReference>
<feature type="transmembrane region" description="Helical" evidence="8">
    <location>
        <begin position="142"/>
        <end position="169"/>
    </location>
</feature>
<dbReference type="RefSeq" id="WP_042060750.1">
    <property type="nucleotide sequence ID" value="NZ_BAND01000103.1"/>
</dbReference>
<dbReference type="SUPFAM" id="SSF81338">
    <property type="entry name" value="Aquaporin-like"/>
    <property type="match status" value="1"/>
</dbReference>
<keyword evidence="3 7" id="KW-0813">Transport</keyword>
<dbReference type="PANTHER" id="PTHR43829:SF9">
    <property type="entry name" value="AQUAPORIN-9"/>
    <property type="match status" value="1"/>
</dbReference>
<dbReference type="PANTHER" id="PTHR43829">
    <property type="entry name" value="AQUAPORIN OR AQUAGLYCEROPORIN RELATED"/>
    <property type="match status" value="1"/>
</dbReference>
<name>A0A023D7I2_ACIMT</name>
<dbReference type="Proteomes" id="UP000019760">
    <property type="component" value="Unassembled WGS sequence"/>
</dbReference>
<evidence type="ECO:0000256" key="7">
    <source>
        <dbReference type="RuleBase" id="RU000477"/>
    </source>
</evidence>
<feature type="transmembrane region" description="Helical" evidence="8">
    <location>
        <begin position="12"/>
        <end position="32"/>
    </location>
</feature>
<feature type="transmembrane region" description="Helical" evidence="8">
    <location>
        <begin position="233"/>
        <end position="255"/>
    </location>
</feature>
<sequence length="282" mass="29935">MSETKRTIGELISEFAAVAIIIIFGDGAAAMYSLYDPSPYKTAYWGVCIVWGLAVTVAIYCTAAISGTHANPAVTLSLALFREFPWKKVLPYGVAQIAGGCFGALVVYAMFAPVIDHYNLTHHLTRAGDGGSAGVFFTHPGAYITVAHAFLDETILTALLVFGIFAITCRYNTQAPQANSGALIIGLLVAIIGGSAGYLDAWAINPARDFGPRLFCFFAGWGASAIPAPGQYWFVPIVAPLLGGIIGGGAYHYGIRPFMPQYATRLPGESDPVIVTEDARQT</sequence>
<keyword evidence="10" id="KW-1185">Reference proteome</keyword>
<dbReference type="Gene3D" id="1.20.1080.10">
    <property type="entry name" value="Glycerol uptake facilitator protein"/>
    <property type="match status" value="1"/>
</dbReference>
<evidence type="ECO:0000313" key="10">
    <source>
        <dbReference type="Proteomes" id="UP000019760"/>
    </source>
</evidence>
<dbReference type="InterPro" id="IPR050363">
    <property type="entry name" value="MIP/Aquaporin"/>
</dbReference>
<feature type="transmembrane region" description="Helical" evidence="8">
    <location>
        <begin position="44"/>
        <end position="68"/>
    </location>
</feature>
<protein>
    <submittedName>
        <fullName evidence="9">Glycerol uptake transporter</fullName>
    </submittedName>
</protein>
<dbReference type="InterPro" id="IPR023271">
    <property type="entry name" value="Aquaporin-like"/>
</dbReference>
<dbReference type="PROSITE" id="PS00221">
    <property type="entry name" value="MIP"/>
    <property type="match status" value="1"/>
</dbReference>
<evidence type="ECO:0000256" key="4">
    <source>
        <dbReference type="ARBA" id="ARBA00022692"/>
    </source>
</evidence>
<comment type="caution">
    <text evidence="9">The sequence shown here is derived from an EMBL/GenBank/DDBJ whole genome shotgun (WGS) entry which is preliminary data.</text>
</comment>
<dbReference type="InterPro" id="IPR000425">
    <property type="entry name" value="MIP"/>
</dbReference>
<keyword evidence="6 8" id="KW-0472">Membrane</keyword>
<evidence type="ECO:0000313" key="9">
    <source>
        <dbReference type="EMBL" id="GAJ30123.1"/>
    </source>
</evidence>
<accession>A0A023D7I2</accession>
<proteinExistence type="inferred from homology"/>
<dbReference type="OrthoDB" id="9807293at2"/>
<keyword evidence="4 7" id="KW-0812">Transmembrane</keyword>
<dbReference type="InterPro" id="IPR022357">
    <property type="entry name" value="MIP_CS"/>
</dbReference>
<feature type="transmembrane region" description="Helical" evidence="8">
    <location>
        <begin position="181"/>
        <end position="204"/>
    </location>
</feature>
<keyword evidence="5 8" id="KW-1133">Transmembrane helix</keyword>
<dbReference type="PRINTS" id="PR00783">
    <property type="entry name" value="MINTRINSICP"/>
</dbReference>
<dbReference type="EMBL" id="BAND01000103">
    <property type="protein sequence ID" value="GAJ30123.1"/>
    <property type="molecule type" value="Genomic_DNA"/>
</dbReference>
<organism evidence="9 10">
    <name type="scientific">Acidomonas methanolica NBRC 104435</name>
    <dbReference type="NCBI Taxonomy" id="1231351"/>
    <lineage>
        <taxon>Bacteria</taxon>
        <taxon>Pseudomonadati</taxon>
        <taxon>Pseudomonadota</taxon>
        <taxon>Alphaproteobacteria</taxon>
        <taxon>Acetobacterales</taxon>
        <taxon>Acetobacteraceae</taxon>
        <taxon>Acidomonas</taxon>
    </lineage>
</organism>
<gene>
    <name evidence="9" type="ORF">Amme_104_031</name>
</gene>
<evidence type="ECO:0000256" key="2">
    <source>
        <dbReference type="ARBA" id="ARBA00006175"/>
    </source>
</evidence>
<evidence type="ECO:0000256" key="3">
    <source>
        <dbReference type="ARBA" id="ARBA00022448"/>
    </source>
</evidence>
<dbReference type="GO" id="GO:0015254">
    <property type="term" value="F:glycerol channel activity"/>
    <property type="evidence" value="ECO:0007669"/>
    <property type="project" value="TreeGrafter"/>
</dbReference>
<comment type="similarity">
    <text evidence="2 7">Belongs to the MIP/aquaporin (TC 1.A.8) family.</text>
</comment>
<evidence type="ECO:0000256" key="6">
    <source>
        <dbReference type="ARBA" id="ARBA00023136"/>
    </source>
</evidence>
<dbReference type="NCBIfam" id="TIGR00861">
    <property type="entry name" value="MIP"/>
    <property type="match status" value="1"/>
</dbReference>
<dbReference type="Pfam" id="PF00230">
    <property type="entry name" value="MIP"/>
    <property type="match status" value="1"/>
</dbReference>
<reference evidence="9 10" key="2">
    <citation type="journal article" date="2014" name="FEMS Microbiol. Lett.">
        <title>Draft genomic DNA sequence of the facultatively methylotrophic bacterium Acidomonas methanolica type strain MB58.</title>
        <authorList>
            <person name="Higashiura N."/>
            <person name="Hadano H."/>
            <person name="Hirakawa H."/>
            <person name="Matsutani M."/>
            <person name="Takabe S."/>
            <person name="Matsushita K."/>
            <person name="Azuma Y."/>
        </authorList>
    </citation>
    <scope>NUCLEOTIDE SEQUENCE [LARGE SCALE GENOMIC DNA]</scope>
    <source>
        <strain evidence="9 10">MB58</strain>
    </source>
</reference>
<feature type="transmembrane region" description="Helical" evidence="8">
    <location>
        <begin position="89"/>
        <end position="111"/>
    </location>
</feature>
<comment type="subcellular location">
    <subcellularLocation>
        <location evidence="1">Membrane</location>
        <topology evidence="1">Multi-pass membrane protein</topology>
    </subcellularLocation>
</comment>
<dbReference type="AlphaFoldDB" id="A0A023D7I2"/>
<reference evidence="10" key="1">
    <citation type="journal article" date="2014" name="FEMS Microbiol. Lett.">
        <title>Draft Genomic DNA Sequence of the Facultatively Methylotrophic Bacterium Acidomonas methanolica type strain MB58.</title>
        <authorList>
            <person name="Higashiura N."/>
            <person name="Hadano H."/>
            <person name="Hirakawa H."/>
            <person name="Matsutani M."/>
            <person name="Takabe S."/>
            <person name="Matsushita K."/>
            <person name="Azuma Y."/>
        </authorList>
    </citation>
    <scope>NUCLEOTIDE SEQUENCE [LARGE SCALE GENOMIC DNA]</scope>
    <source>
        <strain evidence="10">MB58</strain>
    </source>
</reference>
<evidence type="ECO:0000256" key="8">
    <source>
        <dbReference type="SAM" id="Phobius"/>
    </source>
</evidence>
<evidence type="ECO:0000256" key="5">
    <source>
        <dbReference type="ARBA" id="ARBA00022989"/>
    </source>
</evidence>
<evidence type="ECO:0000256" key="1">
    <source>
        <dbReference type="ARBA" id="ARBA00004141"/>
    </source>
</evidence>